<reference evidence="2 3" key="1">
    <citation type="journal article" date="2016" name="Fungal Biol.">
        <title>The genome of Xylona heveae provides a window into fungal endophytism.</title>
        <authorList>
            <person name="Gazis R."/>
            <person name="Kuo A."/>
            <person name="Riley R."/>
            <person name="LaButti K."/>
            <person name="Lipzen A."/>
            <person name="Lin J."/>
            <person name="Amirebrahimi M."/>
            <person name="Hesse C.N."/>
            <person name="Spatafora J.W."/>
            <person name="Henrissat B."/>
            <person name="Hainaut M."/>
            <person name="Grigoriev I.V."/>
            <person name="Hibbett D.S."/>
        </authorList>
    </citation>
    <scope>NUCLEOTIDE SEQUENCE [LARGE SCALE GENOMIC DNA]</scope>
    <source>
        <strain evidence="2 3">TC161</strain>
    </source>
</reference>
<evidence type="ECO:0000256" key="1">
    <source>
        <dbReference type="SAM" id="Phobius"/>
    </source>
</evidence>
<evidence type="ECO:0000313" key="3">
    <source>
        <dbReference type="Proteomes" id="UP000076632"/>
    </source>
</evidence>
<dbReference type="AlphaFoldDB" id="A0A165JH02"/>
<keyword evidence="3" id="KW-1185">Reference proteome</keyword>
<dbReference type="Proteomes" id="UP000076632">
    <property type="component" value="Unassembled WGS sequence"/>
</dbReference>
<dbReference type="RefSeq" id="XP_018191783.1">
    <property type="nucleotide sequence ID" value="XM_018331500.1"/>
</dbReference>
<keyword evidence="1" id="KW-0812">Transmembrane</keyword>
<organism evidence="2 3">
    <name type="scientific">Xylona heveae (strain CBS 132557 / TC161)</name>
    <dbReference type="NCBI Taxonomy" id="1328760"/>
    <lineage>
        <taxon>Eukaryota</taxon>
        <taxon>Fungi</taxon>
        <taxon>Dikarya</taxon>
        <taxon>Ascomycota</taxon>
        <taxon>Pezizomycotina</taxon>
        <taxon>Xylonomycetes</taxon>
        <taxon>Xylonales</taxon>
        <taxon>Xylonaceae</taxon>
        <taxon>Xylona</taxon>
    </lineage>
</organism>
<accession>A0A165JH02</accession>
<dbReference type="InParanoid" id="A0A165JH02"/>
<dbReference type="EMBL" id="KV407454">
    <property type="protein sequence ID" value="KZF26228.1"/>
    <property type="molecule type" value="Genomic_DNA"/>
</dbReference>
<name>A0A165JH02_XYLHT</name>
<sequence length="257" mass="28235">MPSYFIFTTTNLTQWIVYVVSAIDWGIANDQLFTPKLLKYSKRIVSEDLASQASQTHQSSQSQSGGAVRPRIARRTRCKVLAAATLSLLLDINRMIGVILAVCELLYLVMYADKAWIALLELAIGAIHSVYIGVAVAQTQVLWNKWTDVFALPAEYLPVSVTESPAPGYFQDNDSCGEYYYPEEKTAAATPTTETALVPVLVPLQADTPAVTEHSADMPPPYVAHVEHIERETTALAETRAQGTEVYGYCDDGVTEV</sequence>
<evidence type="ECO:0000313" key="2">
    <source>
        <dbReference type="EMBL" id="KZF26228.1"/>
    </source>
</evidence>
<feature type="transmembrane region" description="Helical" evidence="1">
    <location>
        <begin position="115"/>
        <end position="137"/>
    </location>
</feature>
<keyword evidence="1" id="KW-1133">Transmembrane helix</keyword>
<dbReference type="GeneID" id="28896637"/>
<keyword evidence="1" id="KW-0472">Membrane</keyword>
<gene>
    <name evidence="2" type="ORF">L228DRAFT_242665</name>
</gene>
<proteinExistence type="predicted"/>
<feature type="transmembrane region" description="Helical" evidence="1">
    <location>
        <begin position="80"/>
        <end position="109"/>
    </location>
</feature>
<protein>
    <submittedName>
        <fullName evidence="2">Uncharacterized protein</fullName>
    </submittedName>
</protein>